<name>T1I7K7_RHOPR</name>
<protein>
    <submittedName>
        <fullName evidence="1">Uncharacterized protein</fullName>
    </submittedName>
</protein>
<dbReference type="HOGENOM" id="CLU_3002507_0_0_1"/>
<dbReference type="VEuPathDB" id="VectorBase:RPRC012279"/>
<sequence length="57" mass="6581">HLAQIQALLGVPLSQLSETYLPSEKFKLIIKNSSFLKSRRCSLFRINYLKAQLAFQK</sequence>
<dbReference type="InParanoid" id="T1I7K7"/>
<evidence type="ECO:0000313" key="2">
    <source>
        <dbReference type="Proteomes" id="UP000015103"/>
    </source>
</evidence>
<evidence type="ECO:0000313" key="1">
    <source>
        <dbReference type="EnsemblMetazoa" id="RPRC012279-PA"/>
    </source>
</evidence>
<accession>T1I7K7</accession>
<reference evidence="1" key="1">
    <citation type="submission" date="2015-05" db="UniProtKB">
        <authorList>
            <consortium name="EnsemblMetazoa"/>
        </authorList>
    </citation>
    <scope>IDENTIFICATION</scope>
</reference>
<proteinExistence type="predicted"/>
<keyword evidence="2" id="KW-1185">Reference proteome</keyword>
<dbReference type="AlphaFoldDB" id="T1I7K7"/>
<dbReference type="EnsemblMetazoa" id="RPRC012279-RA">
    <property type="protein sequence ID" value="RPRC012279-PA"/>
    <property type="gene ID" value="RPRC012279"/>
</dbReference>
<dbReference type="Proteomes" id="UP000015103">
    <property type="component" value="Unassembled WGS sequence"/>
</dbReference>
<organism evidence="1 2">
    <name type="scientific">Rhodnius prolixus</name>
    <name type="common">Triatomid bug</name>
    <dbReference type="NCBI Taxonomy" id="13249"/>
    <lineage>
        <taxon>Eukaryota</taxon>
        <taxon>Metazoa</taxon>
        <taxon>Ecdysozoa</taxon>
        <taxon>Arthropoda</taxon>
        <taxon>Hexapoda</taxon>
        <taxon>Insecta</taxon>
        <taxon>Pterygota</taxon>
        <taxon>Neoptera</taxon>
        <taxon>Paraneoptera</taxon>
        <taxon>Hemiptera</taxon>
        <taxon>Heteroptera</taxon>
        <taxon>Panheteroptera</taxon>
        <taxon>Cimicomorpha</taxon>
        <taxon>Reduviidae</taxon>
        <taxon>Triatominae</taxon>
        <taxon>Rhodnius</taxon>
    </lineage>
</organism>
<dbReference type="EMBL" id="ACPB03006284">
    <property type="status" value="NOT_ANNOTATED_CDS"/>
    <property type="molecule type" value="Genomic_DNA"/>
</dbReference>